<dbReference type="PANTHER" id="PTHR28004">
    <property type="entry name" value="ZGC:162816-RELATED"/>
    <property type="match status" value="1"/>
</dbReference>
<dbReference type="InterPro" id="IPR051466">
    <property type="entry name" value="D-amino_acid_metab_enzyme"/>
</dbReference>
<proteinExistence type="predicted"/>
<dbReference type="EC" id="4.3.1.18" evidence="2"/>
<dbReference type="SUPFAM" id="SSF51419">
    <property type="entry name" value="PLP-binding barrel"/>
    <property type="match status" value="1"/>
</dbReference>
<protein>
    <submittedName>
        <fullName evidence="2">D-serine dehydratase</fullName>
        <ecNumber evidence="2">4.3.1.18</ecNumber>
    </submittedName>
</protein>
<gene>
    <name evidence="2" type="ORF">HD597_000502</name>
</gene>
<dbReference type="Gene3D" id="2.40.37.20">
    <property type="entry name" value="D-serine dehydratase-like domain"/>
    <property type="match status" value="1"/>
</dbReference>
<name>A0A9X2JXV1_9ACTN</name>
<feature type="domain" description="D-serine dehydratase-like" evidence="1">
    <location>
        <begin position="282"/>
        <end position="379"/>
    </location>
</feature>
<dbReference type="Proteomes" id="UP001139648">
    <property type="component" value="Unassembled WGS sequence"/>
</dbReference>
<dbReference type="GO" id="GO:0008721">
    <property type="term" value="F:D-serine ammonia-lyase activity"/>
    <property type="evidence" value="ECO:0007669"/>
    <property type="project" value="UniProtKB-EC"/>
</dbReference>
<reference evidence="2" key="1">
    <citation type="submission" date="2022-06" db="EMBL/GenBank/DDBJ databases">
        <title>Sequencing the genomes of 1000 actinobacteria strains.</title>
        <authorList>
            <person name="Klenk H.-P."/>
        </authorList>
    </citation>
    <scope>NUCLEOTIDE SEQUENCE</scope>
    <source>
        <strain evidence="2">DSM 46694</strain>
    </source>
</reference>
<dbReference type="InterPro" id="IPR029066">
    <property type="entry name" value="PLP-binding_barrel"/>
</dbReference>
<keyword evidence="3" id="KW-1185">Reference proteome</keyword>
<evidence type="ECO:0000313" key="3">
    <source>
        <dbReference type="Proteomes" id="UP001139648"/>
    </source>
</evidence>
<dbReference type="RefSeq" id="WP_253740038.1">
    <property type="nucleotide sequence ID" value="NZ_BAABKA010000020.1"/>
</dbReference>
<dbReference type="InterPro" id="IPR042208">
    <property type="entry name" value="D-ser_dehydrat-like_sf"/>
</dbReference>
<evidence type="ECO:0000313" key="2">
    <source>
        <dbReference type="EMBL" id="MCP2353482.1"/>
    </source>
</evidence>
<sequence length="392" mass="41764">MTALLGDPRLRYPLAALNIDAVRDNVTAMDDYLRLRSAKIAPHAKTTLLSEVLTLQTRMASTWGLTVADTMQARLAQQAGAQRILIANQLVEADDIAWAARAARTGLTVISLVDTPEGVRLLDAALTAHNRPFAAVRHPVLLEVGYRGGRGGIRSAADADAVAEAVTCSQHLELRGVSGYEGLLGGLGDSADLRRVDTYLHHVVEIACRLVDRGAVTAPQPILSAGGSAYFDRVIDICQGPVSRLGGLLLLRSGCYAVHDHGMYARSYPRGRSADGPALRPAATLWARIQSRPEPTCAIAAAGRRHLPYDAGLPTPLSIRFRDGVPAPLVGAAARAVSDQHLHLELAVETDLAVGDVLPLGISHPCGLFDRWRSISIVDDHGQLIGTGRPAF</sequence>
<evidence type="ECO:0000259" key="1">
    <source>
        <dbReference type="SMART" id="SM01119"/>
    </source>
</evidence>
<dbReference type="EMBL" id="JAMZEB010000001">
    <property type="protein sequence ID" value="MCP2353482.1"/>
    <property type="molecule type" value="Genomic_DNA"/>
</dbReference>
<organism evidence="2 3">
    <name type="scientific">Nonomuraea thailandensis</name>
    <dbReference type="NCBI Taxonomy" id="1188745"/>
    <lineage>
        <taxon>Bacteria</taxon>
        <taxon>Bacillati</taxon>
        <taxon>Actinomycetota</taxon>
        <taxon>Actinomycetes</taxon>
        <taxon>Streptosporangiales</taxon>
        <taxon>Streptosporangiaceae</taxon>
        <taxon>Nonomuraea</taxon>
    </lineage>
</organism>
<keyword evidence="2" id="KW-0456">Lyase</keyword>
<dbReference type="AlphaFoldDB" id="A0A9X2JXV1"/>
<accession>A0A9X2JXV1</accession>
<dbReference type="SMART" id="SM01119">
    <property type="entry name" value="D-ser_dehydrat"/>
    <property type="match status" value="1"/>
</dbReference>
<dbReference type="InterPro" id="IPR026956">
    <property type="entry name" value="D-ser_dehydrat-like_dom"/>
</dbReference>
<comment type="caution">
    <text evidence="2">The sequence shown here is derived from an EMBL/GenBank/DDBJ whole genome shotgun (WGS) entry which is preliminary data.</text>
</comment>
<dbReference type="Pfam" id="PF14031">
    <property type="entry name" value="D-ser_dehydrat"/>
    <property type="match status" value="1"/>
</dbReference>
<dbReference type="Gene3D" id="3.20.20.10">
    <property type="entry name" value="Alanine racemase"/>
    <property type="match status" value="1"/>
</dbReference>
<dbReference type="PANTHER" id="PTHR28004:SF8">
    <property type="entry name" value="D-SERINE DEAMINASE"/>
    <property type="match status" value="1"/>
</dbReference>